<evidence type="ECO:0008006" key="3">
    <source>
        <dbReference type="Google" id="ProtNLM"/>
    </source>
</evidence>
<name>A0A010S1K1_9PEZI</name>
<dbReference type="InterPro" id="IPR011009">
    <property type="entry name" value="Kinase-like_dom_sf"/>
</dbReference>
<sequence length="492" mass="55514">MVVPTDPKLLSILADRGGVNIRQLEVGYREFVDRMIPKVFWGAKPSSVDLIHTPEPFIARRAYKLTFDEPPKPGVPMQLILDVKLGPSPMNASVFVNITNPIGNVSTFDAAGRCQEIARSWLPHLVPRVIRVGIFETDDGDVDYIVTEHIPNTVTLDKVWSSLTPESQGRIMSQLVTALETLQKEHGFSEKDIEEALRAVDLSGNIDYTAPVVLNGPKTPEPIPLDQIPAWPPQFTSQKRVRLLLQRYANEFRPARHHSPATTFTERKDGSFFIRFPGADHPMDTQGLTCRHIQELGRALVLCHMDLEPRNILVKLVEQPAGPTGPADGKPKKELQLAGIISWQKATFAPFSMERGLKDALLGCQFNSDYAWYRLFVERTKHLIPDRFSNANEHVLAAMVSMRFAARALDCNYTTTAHQQHFYAMEKVTMTSNREDGWVRMPGAQDHESPSDSEYREMGNGLVRKLLYNHFQTIPRHSWPQKIVDAFAQYGA</sequence>
<accession>A0A010S1K1</accession>
<keyword evidence="2" id="KW-1185">Reference proteome</keyword>
<dbReference type="PANTHER" id="PTHR21310">
    <property type="entry name" value="AMINOGLYCOSIDE PHOSPHOTRANSFERASE-RELATED-RELATED"/>
    <property type="match status" value="1"/>
</dbReference>
<dbReference type="eggNOG" id="ENOG502T5D1">
    <property type="taxonomic scope" value="Eukaryota"/>
</dbReference>
<comment type="caution">
    <text evidence="1">The sequence shown here is derived from an EMBL/GenBank/DDBJ whole genome shotgun (WGS) entry which is preliminary data.</text>
</comment>
<dbReference type="EMBL" id="JARH01000165">
    <property type="protein sequence ID" value="EXF84499.1"/>
    <property type="molecule type" value="Genomic_DNA"/>
</dbReference>
<dbReference type="InterPro" id="IPR051678">
    <property type="entry name" value="AGP_Transferase"/>
</dbReference>
<reference evidence="1 2" key="1">
    <citation type="submission" date="2014-02" db="EMBL/GenBank/DDBJ databases">
        <title>The genome sequence of Colletotrichum fioriniae PJ7.</title>
        <authorList>
            <person name="Baroncelli R."/>
            <person name="Thon M.R."/>
        </authorList>
    </citation>
    <scope>NUCLEOTIDE SEQUENCE [LARGE SCALE GENOMIC DNA]</scope>
    <source>
        <strain evidence="1 2">PJ7</strain>
    </source>
</reference>
<organism evidence="1 2">
    <name type="scientific">Colletotrichum fioriniae PJ7</name>
    <dbReference type="NCBI Taxonomy" id="1445577"/>
    <lineage>
        <taxon>Eukaryota</taxon>
        <taxon>Fungi</taxon>
        <taxon>Dikarya</taxon>
        <taxon>Ascomycota</taxon>
        <taxon>Pezizomycotina</taxon>
        <taxon>Sordariomycetes</taxon>
        <taxon>Hypocreomycetidae</taxon>
        <taxon>Glomerellales</taxon>
        <taxon>Glomerellaceae</taxon>
        <taxon>Colletotrichum</taxon>
        <taxon>Colletotrichum acutatum species complex</taxon>
    </lineage>
</organism>
<dbReference type="KEGG" id="cfj:CFIO01_12597"/>
<dbReference type="PANTHER" id="PTHR21310:SF15">
    <property type="entry name" value="AMINOGLYCOSIDE PHOSPHOTRANSFERASE DOMAIN-CONTAINING PROTEIN"/>
    <property type="match status" value="1"/>
</dbReference>
<protein>
    <recommendedName>
        <fullName evidence="3">Aminoglycoside phosphotransferase domain-containing protein</fullName>
    </recommendedName>
</protein>
<dbReference type="AlphaFoldDB" id="A0A010S1K1"/>
<dbReference type="HOGENOM" id="CLU_554331_0_0_1"/>
<proteinExistence type="predicted"/>
<gene>
    <name evidence="1" type="ORF">CFIO01_12597</name>
</gene>
<evidence type="ECO:0000313" key="2">
    <source>
        <dbReference type="Proteomes" id="UP000020467"/>
    </source>
</evidence>
<dbReference type="OrthoDB" id="2906425at2759"/>
<dbReference type="Proteomes" id="UP000020467">
    <property type="component" value="Unassembled WGS sequence"/>
</dbReference>
<dbReference type="SUPFAM" id="SSF56112">
    <property type="entry name" value="Protein kinase-like (PK-like)"/>
    <property type="match status" value="1"/>
</dbReference>
<evidence type="ECO:0000313" key="1">
    <source>
        <dbReference type="EMBL" id="EXF84499.1"/>
    </source>
</evidence>